<sequence length="121" mass="14385">MNSVIEMELINPDVSNERNKLLCFEKNQNESNRFKNNIKRGSANLVKCTVTKDFIRLGTNFEWTYYHVHKMIKPSPKFLLIEYTNFEYDEPAAKMLSETELVEFLETKRCGMDIKRIKRLN</sequence>
<comment type="caution">
    <text evidence="1">The sequence shown here is derived from an EMBL/GenBank/DDBJ whole genome shotgun (WGS) entry which is preliminary data.</text>
</comment>
<gene>
    <name evidence="1" type="ORF">DEX24_10625</name>
</gene>
<dbReference type="RefSeq" id="WP_109306415.1">
    <property type="nucleotide sequence ID" value="NZ_BJUF01000004.1"/>
</dbReference>
<organism evidence="1 2">
    <name type="scientific">Kurthia sibirica</name>
    <dbReference type="NCBI Taxonomy" id="202750"/>
    <lineage>
        <taxon>Bacteria</taxon>
        <taxon>Bacillati</taxon>
        <taxon>Bacillota</taxon>
        <taxon>Bacilli</taxon>
        <taxon>Bacillales</taxon>
        <taxon>Caryophanaceae</taxon>
        <taxon>Kurthia</taxon>
    </lineage>
</organism>
<protein>
    <submittedName>
        <fullName evidence="1">Uncharacterized protein</fullName>
    </submittedName>
</protein>
<dbReference type="AlphaFoldDB" id="A0A2U3AKF8"/>
<reference evidence="1 2" key="1">
    <citation type="submission" date="2018-05" db="EMBL/GenBank/DDBJ databases">
        <title>Kurthia sibirica genome sequence.</title>
        <authorList>
            <person name="Maclea K.S."/>
            <person name="Goen A.E."/>
        </authorList>
    </citation>
    <scope>NUCLEOTIDE SEQUENCE [LARGE SCALE GENOMIC DNA]</scope>
    <source>
        <strain evidence="1 2">ATCC 49154</strain>
    </source>
</reference>
<name>A0A2U3AKF8_9BACL</name>
<dbReference type="EMBL" id="QFVR01000013">
    <property type="protein sequence ID" value="PWI25019.1"/>
    <property type="molecule type" value="Genomic_DNA"/>
</dbReference>
<evidence type="ECO:0000313" key="2">
    <source>
        <dbReference type="Proteomes" id="UP000245938"/>
    </source>
</evidence>
<dbReference type="Proteomes" id="UP000245938">
    <property type="component" value="Unassembled WGS sequence"/>
</dbReference>
<accession>A0A2U3AKF8</accession>
<keyword evidence="2" id="KW-1185">Reference proteome</keyword>
<proteinExistence type="predicted"/>
<evidence type="ECO:0000313" key="1">
    <source>
        <dbReference type="EMBL" id="PWI25019.1"/>
    </source>
</evidence>